<organism evidence="7 8">
    <name type="scientific">Falsiroseomonas bella</name>
    <dbReference type="NCBI Taxonomy" id="2184016"/>
    <lineage>
        <taxon>Bacteria</taxon>
        <taxon>Pseudomonadati</taxon>
        <taxon>Pseudomonadota</taxon>
        <taxon>Alphaproteobacteria</taxon>
        <taxon>Acetobacterales</taxon>
        <taxon>Roseomonadaceae</taxon>
        <taxon>Falsiroseomonas</taxon>
    </lineage>
</organism>
<dbReference type="Pfam" id="PF00042">
    <property type="entry name" value="Globin"/>
    <property type="match status" value="1"/>
</dbReference>
<dbReference type="InterPro" id="IPR009050">
    <property type="entry name" value="Globin-like_sf"/>
</dbReference>
<keyword evidence="4" id="KW-0408">Iron</keyword>
<dbReference type="RefSeq" id="WP_109869285.1">
    <property type="nucleotide sequence ID" value="NZ_QGNA01000001.1"/>
</dbReference>
<dbReference type="GO" id="GO:0071500">
    <property type="term" value="P:cellular response to nitrosative stress"/>
    <property type="evidence" value="ECO:0007669"/>
    <property type="project" value="TreeGrafter"/>
</dbReference>
<dbReference type="GO" id="GO:0008941">
    <property type="term" value="F:nitric oxide dioxygenase NAD(P)H activity"/>
    <property type="evidence" value="ECO:0007669"/>
    <property type="project" value="TreeGrafter"/>
</dbReference>
<keyword evidence="5" id="KW-0813">Transport</keyword>
<comment type="caution">
    <text evidence="7">The sequence shown here is derived from an EMBL/GenBank/DDBJ whole genome shotgun (WGS) entry which is preliminary data.</text>
</comment>
<keyword evidence="3" id="KW-0479">Metal-binding</keyword>
<dbReference type="Proteomes" id="UP000245765">
    <property type="component" value="Unassembled WGS sequence"/>
</dbReference>
<dbReference type="InterPro" id="IPR000971">
    <property type="entry name" value="Globin"/>
</dbReference>
<dbReference type="InterPro" id="IPR012292">
    <property type="entry name" value="Globin/Proto"/>
</dbReference>
<keyword evidence="8" id="KW-1185">Reference proteome</keyword>
<evidence type="ECO:0000313" key="7">
    <source>
        <dbReference type="EMBL" id="PWS38664.1"/>
    </source>
</evidence>
<proteinExistence type="inferred from homology"/>
<evidence type="ECO:0000313" key="8">
    <source>
        <dbReference type="Proteomes" id="UP000245765"/>
    </source>
</evidence>
<comment type="similarity">
    <text evidence="5">Belongs to the globin family.</text>
</comment>
<evidence type="ECO:0000256" key="1">
    <source>
        <dbReference type="ARBA" id="ARBA00022617"/>
    </source>
</evidence>
<dbReference type="PANTHER" id="PTHR43396">
    <property type="entry name" value="FLAVOHEMOPROTEIN"/>
    <property type="match status" value="1"/>
</dbReference>
<evidence type="ECO:0000256" key="2">
    <source>
        <dbReference type="ARBA" id="ARBA00022621"/>
    </source>
</evidence>
<dbReference type="SUPFAM" id="SSF46458">
    <property type="entry name" value="Globin-like"/>
    <property type="match status" value="1"/>
</dbReference>
<dbReference type="OrthoDB" id="9786134at2"/>
<dbReference type="EMBL" id="QGNA01000001">
    <property type="protein sequence ID" value="PWS38664.1"/>
    <property type="molecule type" value="Genomic_DNA"/>
</dbReference>
<protein>
    <submittedName>
        <fullName evidence="7">Hemin receptor</fullName>
    </submittedName>
</protein>
<evidence type="ECO:0000259" key="6">
    <source>
        <dbReference type="PROSITE" id="PS01033"/>
    </source>
</evidence>
<name>A0A317FHV0_9PROT</name>
<dbReference type="GO" id="GO:0071949">
    <property type="term" value="F:FAD binding"/>
    <property type="evidence" value="ECO:0007669"/>
    <property type="project" value="TreeGrafter"/>
</dbReference>
<sequence>MTALTEEELDRVRGSFRALAALGEDGAATFYDRLFATSPGLRALFPEDIGPQCTKLMSMLGVIVARLHDHAALQPLLADLARRHVGYGARPEHYAGVGEALLWTLGQRLGPEFTPAHADAWRRAYAALSATMLDAAAPAGDAARPQLLSA</sequence>
<reference evidence="8" key="1">
    <citation type="submission" date="2018-05" db="EMBL/GenBank/DDBJ databases">
        <authorList>
            <person name="Du Z."/>
            <person name="Wang X."/>
        </authorList>
    </citation>
    <scope>NUCLEOTIDE SEQUENCE [LARGE SCALE GENOMIC DNA]</scope>
    <source>
        <strain evidence="8">CQN31</strain>
    </source>
</reference>
<accession>A0A317FHV0</accession>
<dbReference type="PANTHER" id="PTHR43396:SF3">
    <property type="entry name" value="FLAVOHEMOPROTEIN"/>
    <property type="match status" value="1"/>
</dbReference>
<keyword evidence="2 5" id="KW-0561">Oxygen transport</keyword>
<dbReference type="Gene3D" id="1.10.490.10">
    <property type="entry name" value="Globins"/>
    <property type="match status" value="1"/>
</dbReference>
<keyword evidence="1 5" id="KW-0349">Heme</keyword>
<dbReference type="GO" id="GO:0019825">
    <property type="term" value="F:oxygen binding"/>
    <property type="evidence" value="ECO:0007669"/>
    <property type="project" value="InterPro"/>
</dbReference>
<evidence type="ECO:0000256" key="4">
    <source>
        <dbReference type="ARBA" id="ARBA00023004"/>
    </source>
</evidence>
<dbReference type="GO" id="GO:0046210">
    <property type="term" value="P:nitric oxide catabolic process"/>
    <property type="evidence" value="ECO:0007669"/>
    <property type="project" value="TreeGrafter"/>
</dbReference>
<gene>
    <name evidence="7" type="ORF">DFH01_05190</name>
</gene>
<dbReference type="GO" id="GO:0020037">
    <property type="term" value="F:heme binding"/>
    <property type="evidence" value="ECO:0007669"/>
    <property type="project" value="InterPro"/>
</dbReference>
<evidence type="ECO:0000256" key="5">
    <source>
        <dbReference type="RuleBase" id="RU000356"/>
    </source>
</evidence>
<keyword evidence="7" id="KW-0675">Receptor</keyword>
<feature type="domain" description="Globin" evidence="6">
    <location>
        <begin position="3"/>
        <end position="137"/>
    </location>
</feature>
<dbReference type="PROSITE" id="PS01033">
    <property type="entry name" value="GLOBIN"/>
    <property type="match status" value="1"/>
</dbReference>
<dbReference type="GO" id="GO:0046872">
    <property type="term" value="F:metal ion binding"/>
    <property type="evidence" value="ECO:0007669"/>
    <property type="project" value="UniProtKB-KW"/>
</dbReference>
<evidence type="ECO:0000256" key="3">
    <source>
        <dbReference type="ARBA" id="ARBA00022723"/>
    </source>
</evidence>
<dbReference type="GO" id="GO:0005344">
    <property type="term" value="F:oxygen carrier activity"/>
    <property type="evidence" value="ECO:0007669"/>
    <property type="project" value="UniProtKB-KW"/>
</dbReference>
<dbReference type="AlphaFoldDB" id="A0A317FHV0"/>